<dbReference type="Pfam" id="PF11176">
    <property type="entry name" value="Tma16"/>
    <property type="match status" value="1"/>
</dbReference>
<dbReference type="EMBL" id="JAQOWY010000344">
    <property type="protein sequence ID" value="KAK1843696.1"/>
    <property type="molecule type" value="Genomic_DNA"/>
</dbReference>
<gene>
    <name evidence="2" type="ORF">CCHR01_13653</name>
</gene>
<dbReference type="AlphaFoldDB" id="A0AAD9A915"/>
<proteinExistence type="inferred from homology"/>
<dbReference type="InterPro" id="IPR021346">
    <property type="entry name" value="Tma16"/>
</dbReference>
<evidence type="ECO:0000313" key="3">
    <source>
        <dbReference type="Proteomes" id="UP001243330"/>
    </source>
</evidence>
<evidence type="ECO:0000256" key="1">
    <source>
        <dbReference type="ARBA" id="ARBA00034127"/>
    </source>
</evidence>
<sequence>MGFFAVGHRQQTDTQGSVQSRDIWIISFSIFLCLTVEFSSTLLTRHLTSHITVEMPTTLSKTRKQIAKKRNGHVDALHEFSRDSKRLHKASVRDDKLQKLAATRGKKEQPMLTRASYFQKAIQEKGSKPLDLATIQELIHDFVHQYDEEYAEVKKTRRPGRPASAKEDLLKLKISTLEDEYKGNGFYLPDLTNDSNILMLDRWEGSWAYLASVAWVRINADGNIKKSSFPPKGSS</sequence>
<evidence type="ECO:0000313" key="2">
    <source>
        <dbReference type="EMBL" id="KAK1843696.1"/>
    </source>
</evidence>
<name>A0AAD9A915_9PEZI</name>
<dbReference type="PANTHER" id="PTHR13349:SF2">
    <property type="entry name" value="TRANSLATION MACHINERY-ASSOCIATED PROTEIN 16"/>
    <property type="match status" value="1"/>
</dbReference>
<dbReference type="Proteomes" id="UP001243330">
    <property type="component" value="Unassembled WGS sequence"/>
</dbReference>
<dbReference type="GO" id="GO:0005634">
    <property type="term" value="C:nucleus"/>
    <property type="evidence" value="ECO:0007669"/>
    <property type="project" value="TreeGrafter"/>
</dbReference>
<comment type="caution">
    <text evidence="2">The sequence shown here is derived from an EMBL/GenBank/DDBJ whole genome shotgun (WGS) entry which is preliminary data.</text>
</comment>
<comment type="similarity">
    <text evidence="1">Belongs to the TMA16 family.</text>
</comment>
<protein>
    <recommendedName>
        <fullName evidence="4">Translation machinery-associated protein 16</fullName>
    </recommendedName>
</protein>
<dbReference type="Gene3D" id="1.20.1440.170">
    <property type="entry name" value="Translation machinery-associated protein 16-like"/>
    <property type="match status" value="1"/>
</dbReference>
<dbReference type="InterPro" id="IPR038356">
    <property type="entry name" value="Tma16_sf"/>
</dbReference>
<dbReference type="PANTHER" id="PTHR13349">
    <property type="entry name" value="TRANSLATION MACHINERY-ASSOCIATED PROTEIN 16"/>
    <property type="match status" value="1"/>
</dbReference>
<keyword evidence="3" id="KW-1185">Reference proteome</keyword>
<accession>A0AAD9A915</accession>
<reference evidence="2" key="1">
    <citation type="submission" date="2023-01" db="EMBL/GenBank/DDBJ databases">
        <title>Colletotrichum chrysophilum M932 genome sequence.</title>
        <authorList>
            <person name="Baroncelli R."/>
        </authorList>
    </citation>
    <scope>NUCLEOTIDE SEQUENCE</scope>
    <source>
        <strain evidence="2">M932</strain>
    </source>
</reference>
<organism evidence="2 3">
    <name type="scientific">Colletotrichum chrysophilum</name>
    <dbReference type="NCBI Taxonomy" id="1836956"/>
    <lineage>
        <taxon>Eukaryota</taxon>
        <taxon>Fungi</taxon>
        <taxon>Dikarya</taxon>
        <taxon>Ascomycota</taxon>
        <taxon>Pezizomycotina</taxon>
        <taxon>Sordariomycetes</taxon>
        <taxon>Hypocreomycetidae</taxon>
        <taxon>Glomerellales</taxon>
        <taxon>Glomerellaceae</taxon>
        <taxon>Colletotrichum</taxon>
        <taxon>Colletotrichum gloeosporioides species complex</taxon>
    </lineage>
</organism>
<evidence type="ECO:0008006" key="4">
    <source>
        <dbReference type="Google" id="ProtNLM"/>
    </source>
</evidence>